<evidence type="ECO:0000259" key="1">
    <source>
        <dbReference type="Pfam" id="PF16092"/>
    </source>
</evidence>
<dbReference type="InterPro" id="IPR038884">
    <property type="entry name" value="CFAP61"/>
</dbReference>
<protein>
    <recommendedName>
        <fullName evidence="1">Cilia- and flagella-associated protein 61 N-terminal domain-containing protein</fullName>
    </recommendedName>
</protein>
<dbReference type="Proteomes" id="UP000694544">
    <property type="component" value="Unplaced"/>
</dbReference>
<reference evidence="2" key="2">
    <citation type="submission" date="2025-09" db="UniProtKB">
        <authorList>
            <consortium name="Ensembl"/>
        </authorList>
    </citation>
    <scope>IDENTIFICATION</scope>
</reference>
<sequence>MSVLTSPRGKVEVVHCRRTESQDIYCIKNLIRKFTQKLFGNLNIIYLLEKANLAITLHNDQEEIMAQATFLDYPNWNIAMQDDWVSVFRELDSDMPCTPLNTLFMHLFVAVDEYSVGCSWQTASFLCLWDLGSTLITVFSQVGYVPSLTNDEDFAVHVCHRHNHCPQLHIRKARVEDHDDLMPIFLRHDTILKETYGEYFLAELIEAQDEENHSVVCEVEGVAVGFMSVCSQVNLELLHKCFDLGPFHGLCIPHQDDILEPPQEFSIHKSSGISTNEEFGPCITQKRRTRDIGKCLFTSVPGTVSCRDEATTKPIKLQRMNGFPSWVCPLSLLQDSEKLSQVSSMVYMGYYISHRSSLSLSLPEDTSSFRPIYRGASTAFCIQLFFIDEKYEARQVPVSSLSADKDFCIISVPHLTPEFVLIQSFVKVIPFNNCTLDQDLYVFHRAGLLKTIKIRLATLSDTPGVEKLVSTLMPCKSILEDLKQYNEARRDPVSMPLKLFLNYDIEYIRSHYNIEDFIYFNHHQREEHGHLYHFVLNPIFRHYTKFFLKEILRLGYKSCLYYPVYPQVKEGKVKECPQSLLLQISVHGVIRVVCQYFIFSSFHEL</sequence>
<dbReference type="GeneTree" id="ENSGT00390000004987"/>
<organism evidence="2 3">
    <name type="scientific">Moschus moschiferus</name>
    <name type="common">Siberian musk deer</name>
    <name type="synonym">Moschus sibiricus</name>
    <dbReference type="NCBI Taxonomy" id="68415"/>
    <lineage>
        <taxon>Eukaryota</taxon>
        <taxon>Metazoa</taxon>
        <taxon>Chordata</taxon>
        <taxon>Craniata</taxon>
        <taxon>Vertebrata</taxon>
        <taxon>Euteleostomi</taxon>
        <taxon>Mammalia</taxon>
        <taxon>Eutheria</taxon>
        <taxon>Laurasiatheria</taxon>
        <taxon>Artiodactyla</taxon>
        <taxon>Ruminantia</taxon>
        <taxon>Pecora</taxon>
        <taxon>Moschidae</taxon>
        <taxon>Moschus</taxon>
    </lineage>
</organism>
<dbReference type="InterPro" id="IPR032151">
    <property type="entry name" value="CFAP61_N"/>
</dbReference>
<dbReference type="PANTHER" id="PTHR21178">
    <property type="entry name" value="CILIA- AND FLAGELLA-ASSOCIATED PROTEIN 61"/>
    <property type="match status" value="1"/>
</dbReference>
<dbReference type="PANTHER" id="PTHR21178:SF8">
    <property type="entry name" value="CILIA- AND FLAGELLA-ASSOCIATED PROTEIN 61"/>
    <property type="match status" value="1"/>
</dbReference>
<proteinExistence type="predicted"/>
<feature type="domain" description="Cilia- and flagella-associated protein 61 N-terminal" evidence="1">
    <location>
        <begin position="16"/>
        <end position="251"/>
    </location>
</feature>
<name>A0A8C6EAC4_MOSMO</name>
<dbReference type="Pfam" id="PF16092">
    <property type="entry name" value="CFAP61_N"/>
    <property type="match status" value="1"/>
</dbReference>
<dbReference type="AlphaFoldDB" id="A0A8C6EAC4"/>
<keyword evidence="3" id="KW-1185">Reference proteome</keyword>
<evidence type="ECO:0000313" key="2">
    <source>
        <dbReference type="Ensembl" id="ENSMMSP00000025986.1"/>
    </source>
</evidence>
<reference evidence="2" key="1">
    <citation type="submission" date="2025-08" db="UniProtKB">
        <authorList>
            <consortium name="Ensembl"/>
        </authorList>
    </citation>
    <scope>IDENTIFICATION</scope>
</reference>
<dbReference type="Ensembl" id="ENSMMST00000028682.1">
    <property type="protein sequence ID" value="ENSMMSP00000025986.1"/>
    <property type="gene ID" value="ENSMMSG00000019564.1"/>
</dbReference>
<accession>A0A8C6EAC4</accession>
<evidence type="ECO:0000313" key="3">
    <source>
        <dbReference type="Proteomes" id="UP000694544"/>
    </source>
</evidence>